<feature type="chain" id="PRO_5046754623" evidence="8">
    <location>
        <begin position="20"/>
        <end position="434"/>
    </location>
</feature>
<gene>
    <name evidence="9" type="ORF">ACFSAH_06500</name>
</gene>
<dbReference type="Proteomes" id="UP001597118">
    <property type="component" value="Unassembled WGS sequence"/>
</dbReference>
<dbReference type="Gene3D" id="1.20.1600.10">
    <property type="entry name" value="Outer membrane efflux proteins (OEP)"/>
    <property type="match status" value="1"/>
</dbReference>
<keyword evidence="3" id="KW-0813">Transport</keyword>
<evidence type="ECO:0000256" key="2">
    <source>
        <dbReference type="ARBA" id="ARBA00007613"/>
    </source>
</evidence>
<dbReference type="EMBL" id="JBHUDG010000005">
    <property type="protein sequence ID" value="MFD1629519.1"/>
    <property type="molecule type" value="Genomic_DNA"/>
</dbReference>
<dbReference type="SUPFAM" id="SSF56954">
    <property type="entry name" value="Outer membrane efflux proteins (OEP)"/>
    <property type="match status" value="1"/>
</dbReference>
<comment type="similarity">
    <text evidence="2">Belongs to the outer membrane factor (OMF) (TC 1.B.17) family.</text>
</comment>
<dbReference type="PANTHER" id="PTHR30026:SF20">
    <property type="entry name" value="OUTER MEMBRANE PROTEIN TOLC"/>
    <property type="match status" value="1"/>
</dbReference>
<protein>
    <submittedName>
        <fullName evidence="9">TolC family protein</fullName>
    </submittedName>
</protein>
<dbReference type="Pfam" id="PF02321">
    <property type="entry name" value="OEP"/>
    <property type="match status" value="2"/>
</dbReference>
<proteinExistence type="inferred from homology"/>
<organism evidence="9 10">
    <name type="scientific">Pseudopedobacter beijingensis</name>
    <dbReference type="NCBI Taxonomy" id="1207056"/>
    <lineage>
        <taxon>Bacteria</taxon>
        <taxon>Pseudomonadati</taxon>
        <taxon>Bacteroidota</taxon>
        <taxon>Sphingobacteriia</taxon>
        <taxon>Sphingobacteriales</taxon>
        <taxon>Sphingobacteriaceae</taxon>
        <taxon>Pseudopedobacter</taxon>
    </lineage>
</organism>
<evidence type="ECO:0000313" key="9">
    <source>
        <dbReference type="EMBL" id="MFD1629519.1"/>
    </source>
</evidence>
<keyword evidence="6" id="KW-0472">Membrane</keyword>
<evidence type="ECO:0000256" key="8">
    <source>
        <dbReference type="SAM" id="SignalP"/>
    </source>
</evidence>
<keyword evidence="10" id="KW-1185">Reference proteome</keyword>
<comment type="subcellular location">
    <subcellularLocation>
        <location evidence="1">Cell outer membrane</location>
    </subcellularLocation>
</comment>
<keyword evidence="4" id="KW-1134">Transmembrane beta strand</keyword>
<accession>A0ABW4IB33</accession>
<sequence length="434" mass="48281">MNRIIVFICCILSAISVSAQEMLTLGEAIQIGLANNYDIKLSENTAETSKNNLRYGVWGMMPTVTGNLTDVNNITSSDVELTAGGSRTATNAKNTALNYGAGLNWKIFDGLQMFTNYDRLKEFDKLGELNVKLSVQTTIADIIAAYFDLVSQKQQLQATHTALEVSHIRLKNADSRYKMGKGSKLELLAAKVDLSADSSQLLKQEYMFSSSKTKLNELLARSLDITFQVADTIIIDQNLDYQNLKTLTDSQNPFLQTAVINQKIAELNLKEVKGARYPTVALTSGYNFAKTTSPPTGFSIKSNSHGFNYGLTASLNIFNGLQQNRNEKNARLEVENSKINQEKLIQNINAQLLNAFQNYQTSLKLVAVEQRNIDVAKENLDITLEKYRLGSIVPLELREAQRNYVNANARYMDAQYQAKLAEVSLKEIAGNIDL</sequence>
<evidence type="ECO:0000313" key="10">
    <source>
        <dbReference type="Proteomes" id="UP001597118"/>
    </source>
</evidence>
<name>A0ABW4IB33_9SPHI</name>
<evidence type="ECO:0000256" key="5">
    <source>
        <dbReference type="ARBA" id="ARBA00022692"/>
    </source>
</evidence>
<dbReference type="PANTHER" id="PTHR30026">
    <property type="entry name" value="OUTER MEMBRANE PROTEIN TOLC"/>
    <property type="match status" value="1"/>
</dbReference>
<keyword evidence="5" id="KW-0812">Transmembrane</keyword>
<comment type="caution">
    <text evidence="9">The sequence shown here is derived from an EMBL/GenBank/DDBJ whole genome shotgun (WGS) entry which is preliminary data.</text>
</comment>
<reference evidence="10" key="1">
    <citation type="journal article" date="2019" name="Int. J. Syst. Evol. Microbiol.">
        <title>The Global Catalogue of Microorganisms (GCM) 10K type strain sequencing project: providing services to taxonomists for standard genome sequencing and annotation.</title>
        <authorList>
            <consortium name="The Broad Institute Genomics Platform"/>
            <consortium name="The Broad Institute Genome Sequencing Center for Infectious Disease"/>
            <person name="Wu L."/>
            <person name="Ma J."/>
        </authorList>
    </citation>
    <scope>NUCLEOTIDE SEQUENCE [LARGE SCALE GENOMIC DNA]</scope>
    <source>
        <strain evidence="10">CCUG 53762</strain>
    </source>
</reference>
<evidence type="ECO:0000256" key="1">
    <source>
        <dbReference type="ARBA" id="ARBA00004442"/>
    </source>
</evidence>
<dbReference type="InterPro" id="IPR051906">
    <property type="entry name" value="TolC-like"/>
</dbReference>
<keyword evidence="7" id="KW-0998">Cell outer membrane</keyword>
<keyword evidence="8" id="KW-0732">Signal</keyword>
<dbReference type="InterPro" id="IPR003423">
    <property type="entry name" value="OMP_efflux"/>
</dbReference>
<evidence type="ECO:0000256" key="7">
    <source>
        <dbReference type="ARBA" id="ARBA00023237"/>
    </source>
</evidence>
<dbReference type="RefSeq" id="WP_379661900.1">
    <property type="nucleotide sequence ID" value="NZ_JBHUDG010000005.1"/>
</dbReference>
<evidence type="ECO:0000256" key="4">
    <source>
        <dbReference type="ARBA" id="ARBA00022452"/>
    </source>
</evidence>
<evidence type="ECO:0000256" key="6">
    <source>
        <dbReference type="ARBA" id="ARBA00023136"/>
    </source>
</evidence>
<feature type="signal peptide" evidence="8">
    <location>
        <begin position="1"/>
        <end position="19"/>
    </location>
</feature>
<evidence type="ECO:0000256" key="3">
    <source>
        <dbReference type="ARBA" id="ARBA00022448"/>
    </source>
</evidence>